<evidence type="ECO:0000256" key="1">
    <source>
        <dbReference type="SAM" id="MobiDB-lite"/>
    </source>
</evidence>
<accession>A0ABR2BWK9</accession>
<evidence type="ECO:0000313" key="2">
    <source>
        <dbReference type="EMBL" id="KAK8511422.1"/>
    </source>
</evidence>
<dbReference type="Proteomes" id="UP001472677">
    <property type="component" value="Unassembled WGS sequence"/>
</dbReference>
<reference evidence="2 3" key="1">
    <citation type="journal article" date="2024" name="G3 (Bethesda)">
        <title>Genome assembly of Hibiscus sabdariffa L. provides insights into metabolisms of medicinal natural products.</title>
        <authorList>
            <person name="Kim T."/>
        </authorList>
    </citation>
    <scope>NUCLEOTIDE SEQUENCE [LARGE SCALE GENOMIC DNA]</scope>
    <source>
        <strain evidence="2">TK-2024</strain>
        <tissue evidence="2">Old leaves</tissue>
    </source>
</reference>
<feature type="compositionally biased region" description="Basic and acidic residues" evidence="1">
    <location>
        <begin position="341"/>
        <end position="350"/>
    </location>
</feature>
<protein>
    <submittedName>
        <fullName evidence="2">Uncharacterized protein</fullName>
    </submittedName>
</protein>
<name>A0ABR2BWK9_9ROSI</name>
<feature type="region of interest" description="Disordered" evidence="1">
    <location>
        <begin position="378"/>
        <end position="404"/>
    </location>
</feature>
<comment type="caution">
    <text evidence="2">The sequence shown here is derived from an EMBL/GenBank/DDBJ whole genome shotgun (WGS) entry which is preliminary data.</text>
</comment>
<keyword evidence="3" id="KW-1185">Reference proteome</keyword>
<organism evidence="2 3">
    <name type="scientific">Hibiscus sabdariffa</name>
    <name type="common">roselle</name>
    <dbReference type="NCBI Taxonomy" id="183260"/>
    <lineage>
        <taxon>Eukaryota</taxon>
        <taxon>Viridiplantae</taxon>
        <taxon>Streptophyta</taxon>
        <taxon>Embryophyta</taxon>
        <taxon>Tracheophyta</taxon>
        <taxon>Spermatophyta</taxon>
        <taxon>Magnoliopsida</taxon>
        <taxon>eudicotyledons</taxon>
        <taxon>Gunneridae</taxon>
        <taxon>Pentapetalae</taxon>
        <taxon>rosids</taxon>
        <taxon>malvids</taxon>
        <taxon>Malvales</taxon>
        <taxon>Malvaceae</taxon>
        <taxon>Malvoideae</taxon>
        <taxon>Hibiscus</taxon>
    </lineage>
</organism>
<feature type="region of interest" description="Disordered" evidence="1">
    <location>
        <begin position="322"/>
        <end position="353"/>
    </location>
</feature>
<dbReference type="EMBL" id="JBBPBM010000078">
    <property type="protein sequence ID" value="KAK8511422.1"/>
    <property type="molecule type" value="Genomic_DNA"/>
</dbReference>
<proteinExistence type="predicted"/>
<evidence type="ECO:0000313" key="3">
    <source>
        <dbReference type="Proteomes" id="UP001472677"/>
    </source>
</evidence>
<gene>
    <name evidence="2" type="ORF">V6N12_038026</name>
</gene>
<sequence>MLPKLWNGITSTSVQRPSLNKSAVLREPSSNASKGGGFQSSPARVEAPSLGDHVSQPMILSPINARGSRSAPIVYRRKAKSVFGQQQAIAENSCLQPAQTVSDVPVGNSTLQPVQNVSARPVVSSDLQSDPVVSSEMQSDPIVSSELQSERTASISTGQTARSVSDHAISGATSDAVDVLSQNQTMFIFEHIPWVVSQLLHPRCTNITLDFIEGDNGRHIEFPLMIEWHKKMIMPLKDSRNSFKESTFTDYFDVLSEDDIEWNPYARLSRDFLSPPYDGQVALERSLTSIICVEKRILHDPDVLMKKKLNKSHPLRIWKRDLKKHHRSRNKKDIAGIVSTEEQKDMKDDEQQQDQQLEYYEPIDEEPVLEPIPTQLQENMGDGEQQQDHQPNYCKPIEEPEPFPTQEQQEILLYRRKQGRRGLTMRQLEHIPLQHEQPEPPNDI</sequence>
<feature type="region of interest" description="Disordered" evidence="1">
    <location>
        <begin position="17"/>
        <end position="55"/>
    </location>
</feature>